<dbReference type="AlphaFoldDB" id="A0A328YIJ8"/>
<name>A0A328YIJ8_9FLAO</name>
<evidence type="ECO:0000313" key="1">
    <source>
        <dbReference type="EMBL" id="RAR72545.1"/>
    </source>
</evidence>
<comment type="caution">
    <text evidence="1">The sequence shown here is derived from an EMBL/GenBank/DDBJ whole genome shotgun (WGS) entry which is preliminary data.</text>
</comment>
<sequence length="114" mass="13462">MLFIHIDRIYLDEMAGLINRKDNRPTKTWCQKNNVKVYKDTTGEFVYRSEFELANDMPLILDLKLVHGKDWEQYYEEHLKGTLYKLLDFKSDKPNKNNGYIPKGEISKKLFGGS</sequence>
<protein>
    <submittedName>
        <fullName evidence="1">Uncharacterized protein</fullName>
    </submittedName>
</protein>
<proteinExistence type="predicted"/>
<gene>
    <name evidence="1" type="ORF">CLV55_105115</name>
</gene>
<organism evidence="1 2">
    <name type="scientific">Flavobacterium aciduliphilum</name>
    <dbReference type="NCBI Taxonomy" id="1101402"/>
    <lineage>
        <taxon>Bacteria</taxon>
        <taxon>Pseudomonadati</taxon>
        <taxon>Bacteroidota</taxon>
        <taxon>Flavobacteriia</taxon>
        <taxon>Flavobacteriales</taxon>
        <taxon>Flavobacteriaceae</taxon>
        <taxon>Flavobacterium</taxon>
    </lineage>
</organism>
<dbReference type="RefSeq" id="WP_146739547.1">
    <property type="nucleotide sequence ID" value="NZ_QLSZ01000005.1"/>
</dbReference>
<reference evidence="1 2" key="1">
    <citation type="submission" date="2018-06" db="EMBL/GenBank/DDBJ databases">
        <title>Genomic Encyclopedia of Archaeal and Bacterial Type Strains, Phase II (KMG-II): from individual species to whole genera.</title>
        <authorList>
            <person name="Goeker M."/>
        </authorList>
    </citation>
    <scope>NUCLEOTIDE SEQUENCE [LARGE SCALE GENOMIC DNA]</scope>
    <source>
        <strain evidence="1 2">DSM 25663</strain>
    </source>
</reference>
<accession>A0A328YIJ8</accession>
<evidence type="ECO:0000313" key="2">
    <source>
        <dbReference type="Proteomes" id="UP000248840"/>
    </source>
</evidence>
<keyword evidence="2" id="KW-1185">Reference proteome</keyword>
<dbReference type="OrthoDB" id="1164877at2"/>
<dbReference type="Proteomes" id="UP000248840">
    <property type="component" value="Unassembled WGS sequence"/>
</dbReference>
<dbReference type="EMBL" id="QLSZ01000005">
    <property type="protein sequence ID" value="RAR72545.1"/>
    <property type="molecule type" value="Genomic_DNA"/>
</dbReference>